<evidence type="ECO:0000313" key="7">
    <source>
        <dbReference type="Proteomes" id="UP001328107"/>
    </source>
</evidence>
<dbReference type="InterPro" id="IPR045851">
    <property type="entry name" value="AMP-bd_C_sf"/>
</dbReference>
<reference evidence="7" key="1">
    <citation type="submission" date="2022-10" db="EMBL/GenBank/DDBJ databases">
        <title>Genome assembly of Pristionchus species.</title>
        <authorList>
            <person name="Yoshida K."/>
            <person name="Sommer R.J."/>
        </authorList>
    </citation>
    <scope>NUCLEOTIDE SEQUENCE [LARGE SCALE GENOMIC DNA]</scope>
    <source>
        <strain evidence="7">RS5460</strain>
    </source>
</reference>
<evidence type="ECO:0000256" key="3">
    <source>
        <dbReference type="ARBA" id="ARBA00022598"/>
    </source>
</evidence>
<keyword evidence="4" id="KW-0576">Peroxisome</keyword>
<dbReference type="GO" id="GO:0016405">
    <property type="term" value="F:CoA-ligase activity"/>
    <property type="evidence" value="ECO:0007669"/>
    <property type="project" value="TreeGrafter"/>
</dbReference>
<dbReference type="Gene3D" id="3.40.50.12780">
    <property type="entry name" value="N-terminal domain of ligase-like"/>
    <property type="match status" value="1"/>
</dbReference>
<proteinExistence type="inferred from homology"/>
<gene>
    <name evidence="6" type="ORF">PMAYCL1PPCAC_11442</name>
</gene>
<comment type="similarity">
    <text evidence="2">Belongs to the ATP-dependent AMP-binding enzyme family.</text>
</comment>
<dbReference type="SUPFAM" id="SSF56801">
    <property type="entry name" value="Acetyl-CoA synthetase-like"/>
    <property type="match status" value="1"/>
</dbReference>
<evidence type="ECO:0000313" key="6">
    <source>
        <dbReference type="EMBL" id="GMR41247.1"/>
    </source>
</evidence>
<dbReference type="PANTHER" id="PTHR24096">
    <property type="entry name" value="LONG-CHAIN-FATTY-ACID--COA LIGASE"/>
    <property type="match status" value="1"/>
</dbReference>
<evidence type="ECO:0000256" key="1">
    <source>
        <dbReference type="ARBA" id="ARBA00004275"/>
    </source>
</evidence>
<dbReference type="GO" id="GO:0005777">
    <property type="term" value="C:peroxisome"/>
    <property type="evidence" value="ECO:0007669"/>
    <property type="project" value="UniProtKB-SubCell"/>
</dbReference>
<accession>A0AAN4ZN05</accession>
<dbReference type="Pfam" id="PF00501">
    <property type="entry name" value="AMP-binding"/>
    <property type="match status" value="1"/>
</dbReference>
<dbReference type="EMBL" id="BTRK01000003">
    <property type="protein sequence ID" value="GMR41247.1"/>
    <property type="molecule type" value="Genomic_DNA"/>
</dbReference>
<keyword evidence="3" id="KW-0436">Ligase</keyword>
<keyword evidence="7" id="KW-1185">Reference proteome</keyword>
<organism evidence="6 7">
    <name type="scientific">Pristionchus mayeri</name>
    <dbReference type="NCBI Taxonomy" id="1317129"/>
    <lineage>
        <taxon>Eukaryota</taxon>
        <taxon>Metazoa</taxon>
        <taxon>Ecdysozoa</taxon>
        <taxon>Nematoda</taxon>
        <taxon>Chromadorea</taxon>
        <taxon>Rhabditida</taxon>
        <taxon>Rhabditina</taxon>
        <taxon>Diplogasteromorpha</taxon>
        <taxon>Diplogasteroidea</taxon>
        <taxon>Neodiplogasteridae</taxon>
        <taxon>Pristionchus</taxon>
    </lineage>
</organism>
<dbReference type="Gene3D" id="3.30.300.30">
    <property type="match status" value="1"/>
</dbReference>
<name>A0AAN4ZN05_9BILA</name>
<evidence type="ECO:0000256" key="4">
    <source>
        <dbReference type="ARBA" id="ARBA00023140"/>
    </source>
</evidence>
<comment type="subcellular location">
    <subcellularLocation>
        <location evidence="1">Peroxisome</location>
    </subcellularLocation>
</comment>
<dbReference type="Proteomes" id="UP001328107">
    <property type="component" value="Unassembled WGS sequence"/>
</dbReference>
<feature type="non-terminal residue" evidence="6">
    <location>
        <position position="1"/>
    </location>
</feature>
<sequence>DSPAIIYYTSGTTGGHKGVLHTHHTLLVAVEIYAKFILDKVHPAVDVAPEDALTKHQIVNTPLFHLMGFLMLNMCLLKGMPAVINLSPDPAKMLRMIKEYEPIFLLTYPLMVKNLLKNADADIRSLKVIVSSGSRLRREIADSFLRRFKSVKFLAQGFGMTEVGPSHLPLLNERCSVESVGAVVEEYEQKVLEIDRARACLPGELGELCIRGPSMMVGYLNMEKETNVAIYEEGWLHTGDAGYLNELGEFHLIDRVKDTIIIECRGTIHRVSRNIIENINRMNEQENALLANKCLRAFILKGAKQIDEATILDLVSENLPECMHLTGGIRFVEEIPRTRVGKLLRRKLPID</sequence>
<feature type="domain" description="AMP-dependent synthetase/ligase" evidence="5">
    <location>
        <begin position="1"/>
        <end position="220"/>
    </location>
</feature>
<feature type="non-terminal residue" evidence="6">
    <location>
        <position position="351"/>
    </location>
</feature>
<evidence type="ECO:0000259" key="5">
    <source>
        <dbReference type="Pfam" id="PF00501"/>
    </source>
</evidence>
<comment type="caution">
    <text evidence="6">The sequence shown here is derived from an EMBL/GenBank/DDBJ whole genome shotgun (WGS) entry which is preliminary data.</text>
</comment>
<dbReference type="InterPro" id="IPR042099">
    <property type="entry name" value="ANL_N_sf"/>
</dbReference>
<dbReference type="AlphaFoldDB" id="A0AAN4ZN05"/>
<dbReference type="InterPro" id="IPR000873">
    <property type="entry name" value="AMP-dep_synth/lig_dom"/>
</dbReference>
<dbReference type="PANTHER" id="PTHR24096:SF149">
    <property type="entry name" value="AMP-BINDING DOMAIN-CONTAINING PROTEIN-RELATED"/>
    <property type="match status" value="1"/>
</dbReference>
<evidence type="ECO:0000256" key="2">
    <source>
        <dbReference type="ARBA" id="ARBA00006432"/>
    </source>
</evidence>
<protein>
    <recommendedName>
        <fullName evidence="5">AMP-dependent synthetase/ligase domain-containing protein</fullName>
    </recommendedName>
</protein>